<reference evidence="2" key="1">
    <citation type="submission" date="2016-11" db="UniProtKB">
        <authorList>
            <consortium name="WormBaseParasite"/>
        </authorList>
    </citation>
    <scope>IDENTIFICATION</scope>
</reference>
<organism evidence="1 2">
    <name type="scientific">Steinernema glaseri</name>
    <dbReference type="NCBI Taxonomy" id="37863"/>
    <lineage>
        <taxon>Eukaryota</taxon>
        <taxon>Metazoa</taxon>
        <taxon>Ecdysozoa</taxon>
        <taxon>Nematoda</taxon>
        <taxon>Chromadorea</taxon>
        <taxon>Rhabditida</taxon>
        <taxon>Tylenchina</taxon>
        <taxon>Panagrolaimomorpha</taxon>
        <taxon>Strongyloidoidea</taxon>
        <taxon>Steinernematidae</taxon>
        <taxon>Steinernema</taxon>
    </lineage>
</organism>
<dbReference type="WBParaSite" id="L893_g1844.t1">
    <property type="protein sequence ID" value="L893_g1844.t1"/>
    <property type="gene ID" value="L893_g1844"/>
</dbReference>
<sequence>MHTSTGRSYRPAPNFNSFIVRVAPGRHFMGSDSAEVKLIAWYPSPATPLIGYRGAVARSNWIQLGINDARSLQPQKVFLDRRHVPSASAN</sequence>
<name>A0A1I7YPP1_9BILA</name>
<evidence type="ECO:0000313" key="1">
    <source>
        <dbReference type="Proteomes" id="UP000095287"/>
    </source>
</evidence>
<dbReference type="AlphaFoldDB" id="A0A1I7YPP1"/>
<keyword evidence="1" id="KW-1185">Reference proteome</keyword>
<protein>
    <submittedName>
        <fullName evidence="2">3-methyladenine DNA glycosylase</fullName>
    </submittedName>
</protein>
<evidence type="ECO:0000313" key="2">
    <source>
        <dbReference type="WBParaSite" id="L893_g1844.t1"/>
    </source>
</evidence>
<dbReference type="Proteomes" id="UP000095287">
    <property type="component" value="Unplaced"/>
</dbReference>
<proteinExistence type="predicted"/>
<accession>A0A1I7YPP1</accession>